<feature type="site" description="Interaction with target DNA" evidence="10">
    <location>
        <position position="119"/>
    </location>
</feature>
<keyword evidence="5 10" id="KW-0255">Endonuclease</keyword>
<evidence type="ECO:0000313" key="12">
    <source>
        <dbReference type="EMBL" id="SCG67120.1"/>
    </source>
</evidence>
<dbReference type="AlphaFoldDB" id="A0A1C5J977"/>
<keyword evidence="6 10" id="KW-0227">DNA damage</keyword>
<evidence type="ECO:0000256" key="1">
    <source>
        <dbReference type="ARBA" id="ARBA00004496"/>
    </source>
</evidence>
<keyword evidence="7 10" id="KW-0378">Hydrolase</keyword>
<dbReference type="GO" id="GO:0006281">
    <property type="term" value="P:DNA repair"/>
    <property type="evidence" value="ECO:0007669"/>
    <property type="project" value="UniProtKB-UniRule"/>
</dbReference>
<proteinExistence type="inferred from homology"/>
<dbReference type="Pfam" id="PF04493">
    <property type="entry name" value="Endonuclease_5"/>
    <property type="match status" value="1"/>
</dbReference>
<dbReference type="PANTHER" id="PTHR28511:SF1">
    <property type="entry name" value="ENDONUCLEASE V"/>
    <property type="match status" value="1"/>
</dbReference>
<organism evidence="12 13">
    <name type="scientific">Micromonospora coxensis</name>
    <dbReference type="NCBI Taxonomy" id="356852"/>
    <lineage>
        <taxon>Bacteria</taxon>
        <taxon>Bacillati</taxon>
        <taxon>Actinomycetota</taxon>
        <taxon>Actinomycetes</taxon>
        <taxon>Micromonosporales</taxon>
        <taxon>Micromonosporaceae</taxon>
        <taxon>Micromonospora</taxon>
    </lineage>
</organism>
<keyword evidence="8 10" id="KW-0460">Magnesium</keyword>
<evidence type="ECO:0000256" key="6">
    <source>
        <dbReference type="ARBA" id="ARBA00022763"/>
    </source>
</evidence>
<comment type="function">
    <text evidence="10">DNA repair enzyme involved in the repair of deaminated bases. Selectively cleaves double-stranded DNA at the second phosphodiester bond 3' to a deoxyinosine leaving behind the intact lesion on the nicked DNA.</text>
</comment>
<reference evidence="13" key="1">
    <citation type="submission" date="2016-06" db="EMBL/GenBank/DDBJ databases">
        <authorList>
            <person name="Varghese N."/>
            <person name="Submissions Spin"/>
        </authorList>
    </citation>
    <scope>NUCLEOTIDE SEQUENCE [LARGE SCALE GENOMIC DNA]</scope>
    <source>
        <strain evidence="13">DSM 45161</strain>
    </source>
</reference>
<comment type="catalytic activity">
    <reaction evidence="10">
        <text>Endonucleolytic cleavage at apurinic or apyrimidinic sites to products with a 5'-phosphate.</text>
        <dbReference type="EC" id="3.1.21.7"/>
    </reaction>
</comment>
<dbReference type="FunFam" id="3.30.2170.10:FF:000007">
    <property type="entry name" value="Endonuclease V"/>
    <property type="match status" value="1"/>
</dbReference>
<dbReference type="GO" id="GO:0016891">
    <property type="term" value="F:RNA endonuclease activity producing 5'-phosphomonoesters, hydrolytic mechanism"/>
    <property type="evidence" value="ECO:0007669"/>
    <property type="project" value="TreeGrafter"/>
</dbReference>
<evidence type="ECO:0000256" key="5">
    <source>
        <dbReference type="ARBA" id="ARBA00022759"/>
    </source>
</evidence>
<dbReference type="CDD" id="cd06559">
    <property type="entry name" value="Endonuclease_V"/>
    <property type="match status" value="1"/>
</dbReference>
<dbReference type="GO" id="GO:0005737">
    <property type="term" value="C:cytoplasm"/>
    <property type="evidence" value="ECO:0007669"/>
    <property type="project" value="UniProtKB-SubCell"/>
</dbReference>
<keyword evidence="13" id="KW-1185">Reference proteome</keyword>
<feature type="compositionally biased region" description="Low complexity" evidence="11">
    <location>
        <begin position="331"/>
        <end position="341"/>
    </location>
</feature>
<evidence type="ECO:0000256" key="4">
    <source>
        <dbReference type="ARBA" id="ARBA00022723"/>
    </source>
</evidence>
<keyword evidence="9 10" id="KW-0234">DNA repair</keyword>
<feature type="binding site" evidence="10">
    <location>
        <position position="149"/>
    </location>
    <ligand>
        <name>Mg(2+)</name>
        <dbReference type="ChEBI" id="CHEBI:18420"/>
    </ligand>
</feature>
<evidence type="ECO:0000256" key="9">
    <source>
        <dbReference type="ARBA" id="ARBA00023204"/>
    </source>
</evidence>
<evidence type="ECO:0000256" key="10">
    <source>
        <dbReference type="HAMAP-Rule" id="MF_00801"/>
    </source>
</evidence>
<feature type="compositionally biased region" description="Gly residues" evidence="11">
    <location>
        <begin position="307"/>
        <end position="317"/>
    </location>
</feature>
<feature type="compositionally biased region" description="Basic and acidic residues" evidence="11">
    <location>
        <begin position="1"/>
        <end position="17"/>
    </location>
</feature>
<name>A0A1C5J977_9ACTN</name>
<keyword evidence="4 10" id="KW-0479">Metal-binding</keyword>
<keyword evidence="3 10" id="KW-0540">Nuclease</keyword>
<evidence type="ECO:0000256" key="7">
    <source>
        <dbReference type="ARBA" id="ARBA00022801"/>
    </source>
</evidence>
<keyword evidence="2 10" id="KW-0963">Cytoplasm</keyword>
<dbReference type="GO" id="GO:0043737">
    <property type="term" value="F:deoxyribonuclease V activity"/>
    <property type="evidence" value="ECO:0007669"/>
    <property type="project" value="UniProtKB-UniRule"/>
</dbReference>
<feature type="compositionally biased region" description="Polar residues" evidence="11">
    <location>
        <begin position="33"/>
        <end position="45"/>
    </location>
</feature>
<gene>
    <name evidence="10" type="primary">nfi</name>
    <name evidence="12" type="ORF">GA0070614_4195</name>
</gene>
<comment type="similarity">
    <text evidence="10">Belongs to the endonuclease V family.</text>
</comment>
<comment type="cofactor">
    <cofactor evidence="10">
        <name>Mg(2+)</name>
        <dbReference type="ChEBI" id="CHEBI:18420"/>
    </cofactor>
</comment>
<dbReference type="GO" id="GO:0000287">
    <property type="term" value="F:magnesium ion binding"/>
    <property type="evidence" value="ECO:0007669"/>
    <property type="project" value="UniProtKB-UniRule"/>
</dbReference>
<evidence type="ECO:0000256" key="3">
    <source>
        <dbReference type="ARBA" id="ARBA00022722"/>
    </source>
</evidence>
<evidence type="ECO:0000256" key="8">
    <source>
        <dbReference type="ARBA" id="ARBA00022842"/>
    </source>
</evidence>
<feature type="region of interest" description="Disordered" evidence="11">
    <location>
        <begin position="1"/>
        <end position="45"/>
    </location>
</feature>
<comment type="subcellular location">
    <subcellularLocation>
        <location evidence="1 10">Cytoplasm</location>
    </subcellularLocation>
</comment>
<evidence type="ECO:0000256" key="11">
    <source>
        <dbReference type="SAM" id="MobiDB-lite"/>
    </source>
</evidence>
<accession>A0A1C5J977</accession>
<sequence length="341" mass="34717">MAGHHDMREPERNDQHVPTEVGGNEQPPPTAMGQGQRQIQDQVHNQPRTVAEAVAVQDRLRPLTDLTGPGPRRPATVAGLDVAYAESGDLLAAAVTVLDTATFAVVDQAVSVGRPAFGYVPGLFAFREMPALLAALDGLTIRPELLVCDGHGLAHPRRFGLACHLGVVTGLPAIGVGKTPLVGEWTEPARERGASTPLVDRGETVGRVLRTRDGVKPVFVSVGHRMSLDNAVDQVLALTPSYRLPETTRTADRLCRDALAAALASAALPAAGPVGTGPSRVDTIAGSGPGDAATGEGDSGARPGDTGDTGEGAGSGPGDPSRAAGGGPGGAADRTAAARPA</sequence>
<dbReference type="PANTHER" id="PTHR28511">
    <property type="entry name" value="ENDONUCLEASE V"/>
    <property type="match status" value="1"/>
</dbReference>
<evidence type="ECO:0000256" key="2">
    <source>
        <dbReference type="ARBA" id="ARBA00022490"/>
    </source>
</evidence>
<dbReference type="Gene3D" id="3.30.2170.10">
    <property type="entry name" value="archaeoglobus fulgidus dsm 4304 superfamily"/>
    <property type="match status" value="1"/>
</dbReference>
<dbReference type="EMBL" id="LT607753">
    <property type="protein sequence ID" value="SCG67120.1"/>
    <property type="molecule type" value="Genomic_DNA"/>
</dbReference>
<dbReference type="Proteomes" id="UP000198215">
    <property type="component" value="Chromosome I"/>
</dbReference>
<dbReference type="EC" id="3.1.21.7" evidence="10"/>
<feature type="region of interest" description="Disordered" evidence="11">
    <location>
        <begin position="269"/>
        <end position="341"/>
    </location>
</feature>
<protein>
    <recommendedName>
        <fullName evidence="10">Endonuclease V</fullName>
        <ecNumber evidence="10">3.1.21.7</ecNumber>
    </recommendedName>
    <alternativeName>
        <fullName evidence="10">Deoxyinosine 3'endonuclease</fullName>
    </alternativeName>
    <alternativeName>
        <fullName evidence="10">Deoxyribonuclease V</fullName>
        <shortName evidence="10">DNase V</shortName>
    </alternativeName>
</protein>
<dbReference type="NCBIfam" id="NF008629">
    <property type="entry name" value="PRK11617.1"/>
    <property type="match status" value="1"/>
</dbReference>
<dbReference type="GO" id="GO:0003727">
    <property type="term" value="F:single-stranded RNA binding"/>
    <property type="evidence" value="ECO:0007669"/>
    <property type="project" value="TreeGrafter"/>
</dbReference>
<dbReference type="HAMAP" id="MF_00801">
    <property type="entry name" value="Endonuclease_5"/>
    <property type="match status" value="1"/>
</dbReference>
<evidence type="ECO:0000313" key="13">
    <source>
        <dbReference type="Proteomes" id="UP000198215"/>
    </source>
</evidence>
<dbReference type="InterPro" id="IPR007581">
    <property type="entry name" value="Endonuclease-V"/>
</dbReference>
<feature type="binding site" evidence="10">
    <location>
        <position position="81"/>
    </location>
    <ligand>
        <name>Mg(2+)</name>
        <dbReference type="ChEBI" id="CHEBI:18420"/>
    </ligand>
</feature>